<proteinExistence type="predicted"/>
<dbReference type="PANTHER" id="PTHR20935">
    <property type="entry name" value="PHOSPHOGLYCERATE MUTASE-RELATED"/>
    <property type="match status" value="1"/>
</dbReference>
<dbReference type="CDD" id="cd07067">
    <property type="entry name" value="HP_PGM_like"/>
    <property type="match status" value="1"/>
</dbReference>
<organism evidence="2">
    <name type="scientific">hydrothermal vent metagenome</name>
    <dbReference type="NCBI Taxonomy" id="652676"/>
    <lineage>
        <taxon>unclassified sequences</taxon>
        <taxon>metagenomes</taxon>
        <taxon>ecological metagenomes</taxon>
    </lineage>
</organism>
<dbReference type="InterPro" id="IPR051021">
    <property type="entry name" value="Mito_Ser/Thr_phosphatase"/>
</dbReference>
<evidence type="ECO:0008006" key="3">
    <source>
        <dbReference type="Google" id="ProtNLM"/>
    </source>
</evidence>
<name>A0A3B0VQG1_9ZZZZ</name>
<dbReference type="SMART" id="SM00855">
    <property type="entry name" value="PGAM"/>
    <property type="match status" value="1"/>
</dbReference>
<dbReference type="Pfam" id="PF00300">
    <property type="entry name" value="His_Phos_1"/>
    <property type="match status" value="1"/>
</dbReference>
<dbReference type="InterPro" id="IPR029033">
    <property type="entry name" value="His_PPase_superfam"/>
</dbReference>
<protein>
    <recommendedName>
        <fullName evidence="3">Phosphohistidine phosphatase SixA</fullName>
    </recommendedName>
</protein>
<dbReference type="EMBL" id="UOFA01000226">
    <property type="protein sequence ID" value="VAW45765.1"/>
    <property type="molecule type" value="Genomic_DNA"/>
</dbReference>
<dbReference type="PANTHER" id="PTHR20935:SF1">
    <property type="entry name" value="SLL1549 PROTEIN"/>
    <property type="match status" value="1"/>
</dbReference>
<evidence type="ECO:0000313" key="2">
    <source>
        <dbReference type="EMBL" id="VAW45765.1"/>
    </source>
</evidence>
<keyword evidence="1" id="KW-0378">Hydrolase</keyword>
<dbReference type="AlphaFoldDB" id="A0A3B0VQG1"/>
<dbReference type="Gene3D" id="3.40.50.1240">
    <property type="entry name" value="Phosphoglycerate mutase-like"/>
    <property type="match status" value="1"/>
</dbReference>
<dbReference type="SUPFAM" id="SSF53254">
    <property type="entry name" value="Phosphoglycerate mutase-like"/>
    <property type="match status" value="1"/>
</dbReference>
<dbReference type="GO" id="GO:0016787">
    <property type="term" value="F:hydrolase activity"/>
    <property type="evidence" value="ECO:0007669"/>
    <property type="project" value="UniProtKB-KW"/>
</dbReference>
<sequence>MQLFLVRHANSNFGASTDHQRPLSQLGLKQAAQSAEYLKQSIQSTDVHIICSDALRTKTTALIIQQHIKAVNITSNNIYYNARVGEWCDGISTHKSVGNLILVGHNPTMSSLSMHLNPTLVQRFNPSCVAHYELEIQADGLKLPAQLKDFFKPDAI</sequence>
<evidence type="ECO:0000256" key="1">
    <source>
        <dbReference type="ARBA" id="ARBA00022801"/>
    </source>
</evidence>
<accession>A0A3B0VQG1</accession>
<dbReference type="InterPro" id="IPR013078">
    <property type="entry name" value="His_Pase_superF_clade-1"/>
</dbReference>
<gene>
    <name evidence="2" type="ORF">MNBD_GAMMA02-972</name>
</gene>
<reference evidence="2" key="1">
    <citation type="submission" date="2018-06" db="EMBL/GenBank/DDBJ databases">
        <authorList>
            <person name="Zhirakovskaya E."/>
        </authorList>
    </citation>
    <scope>NUCLEOTIDE SEQUENCE</scope>
</reference>